<dbReference type="EMBL" id="JGZD01000006">
    <property type="protein sequence ID" value="KFI73639.1"/>
    <property type="molecule type" value="Genomic_DNA"/>
</dbReference>
<feature type="transmembrane region" description="Helical" evidence="9">
    <location>
        <begin position="234"/>
        <end position="253"/>
    </location>
</feature>
<feature type="transmembrane region" description="Helical" evidence="9">
    <location>
        <begin position="51"/>
        <end position="75"/>
    </location>
</feature>
<dbReference type="PANTHER" id="PTHR31806">
    <property type="entry name" value="PURINE-CYTOSINE PERMEASE FCY2-RELATED"/>
    <property type="match status" value="1"/>
</dbReference>
<evidence type="ECO:0000256" key="3">
    <source>
        <dbReference type="ARBA" id="ARBA00022448"/>
    </source>
</evidence>
<feature type="transmembrane region" description="Helical" evidence="9">
    <location>
        <begin position="123"/>
        <end position="145"/>
    </location>
</feature>
<feature type="transmembrane region" description="Helical" evidence="9">
    <location>
        <begin position="81"/>
        <end position="102"/>
    </location>
</feature>
<dbReference type="CDD" id="cd11484">
    <property type="entry name" value="SLC-NCS1sbd_CobB-like"/>
    <property type="match status" value="1"/>
</dbReference>
<dbReference type="InterPro" id="IPR001248">
    <property type="entry name" value="Pur-cyt_permease"/>
</dbReference>
<dbReference type="Proteomes" id="UP000029014">
    <property type="component" value="Unassembled WGS sequence"/>
</dbReference>
<feature type="transmembrane region" description="Helical" evidence="9">
    <location>
        <begin position="314"/>
        <end position="340"/>
    </location>
</feature>
<feature type="region of interest" description="Disordered" evidence="8">
    <location>
        <begin position="1"/>
        <end position="24"/>
    </location>
</feature>
<feature type="transmembrane region" description="Helical" evidence="9">
    <location>
        <begin position="202"/>
        <end position="222"/>
    </location>
</feature>
<feature type="transmembrane region" description="Helical" evidence="9">
    <location>
        <begin position="165"/>
        <end position="190"/>
    </location>
</feature>
<accession>A0A087BRI9</accession>
<evidence type="ECO:0000256" key="5">
    <source>
        <dbReference type="ARBA" id="ARBA00022989"/>
    </source>
</evidence>
<dbReference type="InterPro" id="IPR026030">
    <property type="entry name" value="Pur-cyt_permease_Fcy2/21/22"/>
</dbReference>
<name>A0A087BRI9_9BIFI</name>
<reference evidence="10 11" key="1">
    <citation type="submission" date="2014-03" db="EMBL/GenBank/DDBJ databases">
        <title>Genomics of Bifidobacteria.</title>
        <authorList>
            <person name="Ventura M."/>
            <person name="Milani C."/>
            <person name="Lugli G.A."/>
        </authorList>
    </citation>
    <scope>NUCLEOTIDE SEQUENCE [LARGE SCALE GENOMIC DNA]</scope>
    <source>
        <strain evidence="10 11">LMG 11592</strain>
    </source>
</reference>
<organism evidence="10 11">
    <name type="scientific">Bifidobacterium minimum</name>
    <dbReference type="NCBI Taxonomy" id="1693"/>
    <lineage>
        <taxon>Bacteria</taxon>
        <taxon>Bacillati</taxon>
        <taxon>Actinomycetota</taxon>
        <taxon>Actinomycetes</taxon>
        <taxon>Bifidobacteriales</taxon>
        <taxon>Bifidobacteriaceae</taxon>
        <taxon>Bifidobacterium</taxon>
    </lineage>
</organism>
<dbReference type="RefSeq" id="WP_202961040.1">
    <property type="nucleotide sequence ID" value="NZ_JGZD01000006.1"/>
</dbReference>
<dbReference type="GO" id="GO:0005886">
    <property type="term" value="C:plasma membrane"/>
    <property type="evidence" value="ECO:0007669"/>
    <property type="project" value="TreeGrafter"/>
</dbReference>
<evidence type="ECO:0000256" key="7">
    <source>
        <dbReference type="PIRNR" id="PIRNR002744"/>
    </source>
</evidence>
<evidence type="ECO:0000313" key="11">
    <source>
        <dbReference type="Proteomes" id="UP000029014"/>
    </source>
</evidence>
<evidence type="ECO:0000256" key="4">
    <source>
        <dbReference type="ARBA" id="ARBA00022692"/>
    </source>
</evidence>
<evidence type="ECO:0000256" key="9">
    <source>
        <dbReference type="SAM" id="Phobius"/>
    </source>
</evidence>
<feature type="transmembrane region" description="Helical" evidence="9">
    <location>
        <begin position="352"/>
        <end position="371"/>
    </location>
</feature>
<feature type="transmembrane region" description="Helical" evidence="9">
    <location>
        <begin position="455"/>
        <end position="480"/>
    </location>
</feature>
<evidence type="ECO:0000313" key="10">
    <source>
        <dbReference type="EMBL" id="KFI73639.1"/>
    </source>
</evidence>
<dbReference type="PANTHER" id="PTHR31806:SF1">
    <property type="entry name" value="PURINE-CYTOSINE PERMEASE FCY2-RELATED"/>
    <property type="match status" value="1"/>
</dbReference>
<sequence length="494" mass="53361">MTQRITLASTNEMPSQTPTAEHATASSNENYEDFLSVVPEQAKTKSLWGQFWVWFGANVAPINWLLGALGVQMGLGLWETFAVILAGNAIGMSVFGCMVLLGQRTGLTGMLLGRRVFGRYGNYIPTAIQAIVVIGWCAINTWVVLDLITALLMKIGLVDSIEGHFVLKACIGAVVMIIQVIVSLFGYKAISTFEKWTVPPTVAILLAMTIAAWGFMGIDWNYAGNLTGTGTDKIAAISSIMTAIGIGWGFTWLTYACDYSRFVSRSVPRRKLFGASALGQLIPVVWLGLLGATLATKSGSIDPGQLIVDNFGALAIPVLLLVVHGPIATNILNIYSFTLSVQCLDLKINRRAINIAVGFFAWLGVCLFLSLSDMGNTLDSWLSSVAGWTSVWGGIMFVHFYVIERHRDDFSSVLDEPGSDGIPVVRWQAMVAFVLGLLMTWMFSYGGLPIFQGPISAAIGGIDLSWLAGIVTSGGVYYLLARATNLRERNASLA</sequence>
<comment type="similarity">
    <text evidence="2 7">Belongs to the purine-cytosine permease (2.A.39) family.</text>
</comment>
<keyword evidence="6 7" id="KW-0472">Membrane</keyword>
<dbReference type="Pfam" id="PF02133">
    <property type="entry name" value="Transp_cyt_pur"/>
    <property type="match status" value="1"/>
</dbReference>
<gene>
    <name evidence="10" type="ORF">BMIN_1075</name>
</gene>
<evidence type="ECO:0000256" key="6">
    <source>
        <dbReference type="ARBA" id="ARBA00023136"/>
    </source>
</evidence>
<keyword evidence="11" id="KW-1185">Reference proteome</keyword>
<dbReference type="eggNOG" id="COG1457">
    <property type="taxonomic scope" value="Bacteria"/>
</dbReference>
<feature type="transmembrane region" description="Helical" evidence="9">
    <location>
        <begin position="383"/>
        <end position="403"/>
    </location>
</feature>
<proteinExistence type="inferred from homology"/>
<dbReference type="PIRSF" id="PIRSF002744">
    <property type="entry name" value="Pur-cyt_permease"/>
    <property type="match status" value="1"/>
</dbReference>
<comment type="caution">
    <text evidence="10">The sequence shown here is derived from an EMBL/GenBank/DDBJ whole genome shotgun (WGS) entry which is preliminary data.</text>
</comment>
<feature type="transmembrane region" description="Helical" evidence="9">
    <location>
        <begin position="273"/>
        <end position="294"/>
    </location>
</feature>
<comment type="subcellular location">
    <subcellularLocation>
        <location evidence="1">Membrane</location>
        <topology evidence="1">Multi-pass membrane protein</topology>
    </subcellularLocation>
</comment>
<feature type="transmembrane region" description="Helical" evidence="9">
    <location>
        <begin position="424"/>
        <end position="443"/>
    </location>
</feature>
<dbReference type="AlphaFoldDB" id="A0A087BRI9"/>
<evidence type="ECO:0000256" key="2">
    <source>
        <dbReference type="ARBA" id="ARBA00008974"/>
    </source>
</evidence>
<protein>
    <submittedName>
        <fullName evidence="10">Permease, cytosine/purine, uracil, thiamine, allantoin family protein</fullName>
    </submittedName>
</protein>
<keyword evidence="3 7" id="KW-0813">Transport</keyword>
<evidence type="ECO:0000256" key="1">
    <source>
        <dbReference type="ARBA" id="ARBA00004141"/>
    </source>
</evidence>
<evidence type="ECO:0000256" key="8">
    <source>
        <dbReference type="SAM" id="MobiDB-lite"/>
    </source>
</evidence>
<keyword evidence="5 9" id="KW-1133">Transmembrane helix</keyword>
<dbReference type="Gene3D" id="1.10.4160.10">
    <property type="entry name" value="Hydantoin permease"/>
    <property type="match status" value="1"/>
</dbReference>
<dbReference type="STRING" id="1693.BMIN_1075"/>
<dbReference type="GO" id="GO:0022857">
    <property type="term" value="F:transmembrane transporter activity"/>
    <property type="evidence" value="ECO:0007669"/>
    <property type="project" value="InterPro"/>
</dbReference>
<keyword evidence="4 9" id="KW-0812">Transmembrane</keyword>